<dbReference type="InterPro" id="IPR015915">
    <property type="entry name" value="Kelch-typ_b-propeller"/>
</dbReference>
<dbReference type="WBParaSite" id="HDID_0000876101-mRNA-1">
    <property type="protein sequence ID" value="HDID_0000876101-mRNA-1"/>
    <property type="gene ID" value="HDID_0000876101"/>
</dbReference>
<reference evidence="3" key="1">
    <citation type="submission" date="2017-02" db="UniProtKB">
        <authorList>
            <consortium name="WormBaseParasite"/>
        </authorList>
    </citation>
    <scope>IDENTIFICATION</scope>
</reference>
<reference evidence="1 2" key="2">
    <citation type="submission" date="2018-11" db="EMBL/GenBank/DDBJ databases">
        <authorList>
            <consortium name="Pathogen Informatics"/>
        </authorList>
    </citation>
    <scope>NUCLEOTIDE SEQUENCE [LARGE SCALE GENOMIC DNA]</scope>
</reference>
<gene>
    <name evidence="1" type="ORF">HDID_LOCUS8759</name>
</gene>
<evidence type="ECO:0000313" key="3">
    <source>
        <dbReference type="WBParaSite" id="HDID_0000876101-mRNA-1"/>
    </source>
</evidence>
<name>A0A0R3STL7_HYMDI</name>
<evidence type="ECO:0000313" key="2">
    <source>
        <dbReference type="Proteomes" id="UP000274504"/>
    </source>
</evidence>
<protein>
    <submittedName>
        <fullName evidence="3">TAXi_C domain-containing protein</fullName>
    </submittedName>
</protein>
<proteinExistence type="predicted"/>
<dbReference type="EMBL" id="UYSG01011138">
    <property type="protein sequence ID" value="VDL61077.1"/>
    <property type="molecule type" value="Genomic_DNA"/>
</dbReference>
<evidence type="ECO:0000313" key="1">
    <source>
        <dbReference type="EMBL" id="VDL61077.1"/>
    </source>
</evidence>
<dbReference type="Gene3D" id="2.120.10.80">
    <property type="entry name" value="Kelch-type beta propeller"/>
    <property type="match status" value="1"/>
</dbReference>
<accession>A0A0R3STL7</accession>
<dbReference type="SUPFAM" id="SSF117281">
    <property type="entry name" value="Kelch motif"/>
    <property type="match status" value="1"/>
</dbReference>
<dbReference type="AlphaFoldDB" id="A0A0R3STL7"/>
<sequence>MNWELFRASRLFYAATEIKGMMSLLGCPRMAQKSATSKVKALIQWRKASRDEEIRAARTSAFRDMVSLLGIQYTSDFITILFVEEIDIPREWRSWLAEARKTARKQPIPSSSMSTSFTEVKGQSLKSQERLATFGRALGGTLVSILNPECSDVEIELQLPEREFTNVFTFQDKLVFIGGCGINADSKRVDLMDITTGQVSSLPDMIKTKCFPVGVGTEKEIFVFGTRMFSYSSDCFSKEVYDAALGR</sequence>
<dbReference type="Proteomes" id="UP000274504">
    <property type="component" value="Unassembled WGS sequence"/>
</dbReference>
<organism evidence="3">
    <name type="scientific">Hymenolepis diminuta</name>
    <name type="common">Rat tapeworm</name>
    <dbReference type="NCBI Taxonomy" id="6216"/>
    <lineage>
        <taxon>Eukaryota</taxon>
        <taxon>Metazoa</taxon>
        <taxon>Spiralia</taxon>
        <taxon>Lophotrochozoa</taxon>
        <taxon>Platyhelminthes</taxon>
        <taxon>Cestoda</taxon>
        <taxon>Eucestoda</taxon>
        <taxon>Cyclophyllidea</taxon>
        <taxon>Hymenolepididae</taxon>
        <taxon>Hymenolepis</taxon>
    </lineage>
</organism>
<dbReference type="OrthoDB" id="6247168at2759"/>